<keyword evidence="2" id="KW-1185">Reference proteome</keyword>
<evidence type="ECO:0000313" key="2">
    <source>
        <dbReference type="Proteomes" id="UP000054270"/>
    </source>
</evidence>
<accession>A0A0D2LRF9</accession>
<dbReference type="OrthoDB" id="2642524at2759"/>
<evidence type="ECO:0000313" key="1">
    <source>
        <dbReference type="EMBL" id="KJA13418.1"/>
    </source>
</evidence>
<proteinExistence type="predicted"/>
<protein>
    <submittedName>
        <fullName evidence="1">Uncharacterized protein</fullName>
    </submittedName>
</protein>
<dbReference type="Proteomes" id="UP000054270">
    <property type="component" value="Unassembled WGS sequence"/>
</dbReference>
<reference evidence="2" key="1">
    <citation type="submission" date="2014-04" db="EMBL/GenBank/DDBJ databases">
        <title>Evolutionary Origins and Diversification of the Mycorrhizal Mutualists.</title>
        <authorList>
            <consortium name="DOE Joint Genome Institute"/>
            <consortium name="Mycorrhizal Genomics Consortium"/>
            <person name="Kohler A."/>
            <person name="Kuo A."/>
            <person name="Nagy L.G."/>
            <person name="Floudas D."/>
            <person name="Copeland A."/>
            <person name="Barry K.W."/>
            <person name="Cichocki N."/>
            <person name="Veneault-Fourrey C."/>
            <person name="LaButti K."/>
            <person name="Lindquist E.A."/>
            <person name="Lipzen A."/>
            <person name="Lundell T."/>
            <person name="Morin E."/>
            <person name="Murat C."/>
            <person name="Riley R."/>
            <person name="Ohm R."/>
            <person name="Sun H."/>
            <person name="Tunlid A."/>
            <person name="Henrissat B."/>
            <person name="Grigoriev I.V."/>
            <person name="Hibbett D.S."/>
            <person name="Martin F."/>
        </authorList>
    </citation>
    <scope>NUCLEOTIDE SEQUENCE [LARGE SCALE GENOMIC DNA]</scope>
    <source>
        <strain evidence="2">FD-334 SS-4</strain>
    </source>
</reference>
<organism evidence="1 2">
    <name type="scientific">Hypholoma sublateritium (strain FD-334 SS-4)</name>
    <dbReference type="NCBI Taxonomy" id="945553"/>
    <lineage>
        <taxon>Eukaryota</taxon>
        <taxon>Fungi</taxon>
        <taxon>Dikarya</taxon>
        <taxon>Basidiomycota</taxon>
        <taxon>Agaricomycotina</taxon>
        <taxon>Agaricomycetes</taxon>
        <taxon>Agaricomycetidae</taxon>
        <taxon>Agaricales</taxon>
        <taxon>Agaricineae</taxon>
        <taxon>Strophariaceae</taxon>
        <taxon>Hypholoma</taxon>
    </lineage>
</organism>
<dbReference type="AlphaFoldDB" id="A0A0D2LRF9"/>
<dbReference type="EMBL" id="KN817743">
    <property type="protein sequence ID" value="KJA13418.1"/>
    <property type="molecule type" value="Genomic_DNA"/>
</dbReference>
<sequence length="142" mass="15462">MTTTTAGRKISLRATRVLLSLYTEKLVLPPQQGDTTLIERLFAAFTLRCVLLLGHWCVSLLTLAGVNTAMFTIQTGGMFTVSERPRSQLTVKGPGRNCAVERHLGKRHLGPALSIESGYDQSTSLITTSLIMSGRVVLFNAI</sequence>
<gene>
    <name evidence="1" type="ORF">HYPSUDRAFT_209559</name>
</gene>
<name>A0A0D2LRF9_HYPSF</name>